<dbReference type="PANTHER" id="PTHR10925:SF5">
    <property type="entry name" value="RNA CYTIDINE ACETYLTRANSFERASE"/>
    <property type="match status" value="1"/>
</dbReference>
<evidence type="ECO:0000256" key="18">
    <source>
        <dbReference type="ARBA" id="ARBA00023315"/>
    </source>
</evidence>
<evidence type="ECO:0000256" key="12">
    <source>
        <dbReference type="ARBA" id="ARBA00022840"/>
    </source>
</evidence>
<dbReference type="InterPro" id="IPR033688">
    <property type="entry name" value="NAT10"/>
</dbReference>
<comment type="catalytic activity">
    <reaction evidence="19">
        <text>a cytidine in 18S rRNA + acetyl-CoA + ATP + H2O = an N(4)-acetylcytidine in 18S rRNA + ADP + phosphate + CoA + H(+)</text>
        <dbReference type="Rhea" id="RHEA:51424"/>
        <dbReference type="Rhea" id="RHEA-COMP:13575"/>
        <dbReference type="Rhea" id="RHEA-COMP:13576"/>
        <dbReference type="ChEBI" id="CHEBI:15377"/>
        <dbReference type="ChEBI" id="CHEBI:15378"/>
        <dbReference type="ChEBI" id="CHEBI:30616"/>
        <dbReference type="ChEBI" id="CHEBI:43474"/>
        <dbReference type="ChEBI" id="CHEBI:57287"/>
        <dbReference type="ChEBI" id="CHEBI:57288"/>
        <dbReference type="ChEBI" id="CHEBI:74900"/>
        <dbReference type="ChEBI" id="CHEBI:82748"/>
        <dbReference type="ChEBI" id="CHEBI:456216"/>
    </reaction>
</comment>
<dbReference type="Gene3D" id="3.40.50.300">
    <property type="entry name" value="P-loop containing nucleotide triphosphate hydrolases"/>
    <property type="match status" value="1"/>
</dbReference>
<dbReference type="Gene3D" id="3.40.50.11040">
    <property type="match status" value="1"/>
</dbReference>
<keyword evidence="27" id="KW-1185">Reference proteome</keyword>
<dbReference type="GO" id="GO:0030026">
    <property type="term" value="P:intracellular manganese ion homeostasis"/>
    <property type="evidence" value="ECO:0007669"/>
    <property type="project" value="InterPro"/>
</dbReference>
<dbReference type="InterPro" id="IPR011054">
    <property type="entry name" value="Rudment_hybrid_motif"/>
</dbReference>
<dbReference type="InterPro" id="IPR011761">
    <property type="entry name" value="ATP-grasp"/>
</dbReference>
<feature type="region of interest" description="Disordered" evidence="20">
    <location>
        <begin position="694"/>
        <end position="730"/>
    </location>
</feature>
<evidence type="ECO:0000256" key="1">
    <source>
        <dbReference type="ARBA" id="ARBA00001953"/>
    </source>
</evidence>
<feature type="compositionally biased region" description="Basic residues" evidence="20">
    <location>
        <begin position="1095"/>
        <end position="1112"/>
    </location>
</feature>
<dbReference type="Pfam" id="PF00364">
    <property type="entry name" value="Biotin_lipoyl"/>
    <property type="match status" value="1"/>
</dbReference>
<dbReference type="Pfam" id="PF13718">
    <property type="entry name" value="GNAT_acetyltr_2"/>
    <property type="match status" value="1"/>
</dbReference>
<evidence type="ECO:0000313" key="27">
    <source>
        <dbReference type="Proteomes" id="UP000002729"/>
    </source>
</evidence>
<dbReference type="InterPro" id="IPR005479">
    <property type="entry name" value="CPAse_ATP-bd"/>
</dbReference>
<evidence type="ECO:0000256" key="17">
    <source>
        <dbReference type="ARBA" id="ARBA00023268"/>
    </source>
</evidence>
<comment type="similarity">
    <text evidence="19">Belongs to the RNA cytidine acetyltransferase family. NAT10 subfamily.</text>
</comment>
<dbReference type="Pfam" id="PF01988">
    <property type="entry name" value="VIT1"/>
    <property type="match status" value="1"/>
</dbReference>
<evidence type="ECO:0000256" key="10">
    <source>
        <dbReference type="ARBA" id="ARBA00022694"/>
    </source>
</evidence>
<dbReference type="InterPro" id="IPR000089">
    <property type="entry name" value="Biotin_lipoyl"/>
</dbReference>
<dbReference type="GO" id="GO:0012505">
    <property type="term" value="C:endomembrane system"/>
    <property type="evidence" value="ECO:0007669"/>
    <property type="project" value="UniProtKB-SubCell"/>
</dbReference>
<dbReference type="UniPathway" id="UPA00655">
    <property type="reaction ID" value="UER00711"/>
</dbReference>
<dbReference type="InterPro" id="IPR013562">
    <property type="entry name" value="TmcA/NAT10_N"/>
</dbReference>
<dbReference type="InterPro" id="IPR011053">
    <property type="entry name" value="Single_hybrid_motif"/>
</dbReference>
<dbReference type="InterPro" id="IPR008217">
    <property type="entry name" value="Ccc1_fam"/>
</dbReference>
<evidence type="ECO:0000256" key="9">
    <source>
        <dbReference type="ARBA" id="ARBA00022692"/>
    </source>
</evidence>
<evidence type="ECO:0000256" key="3">
    <source>
        <dbReference type="ARBA" id="ARBA00004604"/>
    </source>
</evidence>
<dbReference type="Gene3D" id="3.90.226.10">
    <property type="entry name" value="2-enoyl-CoA Hydratase, Chain A, domain 1"/>
    <property type="match status" value="2"/>
</dbReference>
<keyword evidence="15 19" id="KW-0539">Nucleus</keyword>
<dbReference type="Pfam" id="PF02785">
    <property type="entry name" value="Biotin_carb_C"/>
    <property type="match status" value="1"/>
</dbReference>
<dbReference type="Pfam" id="PF13725">
    <property type="entry name" value="tRNA_bind_2"/>
    <property type="match status" value="1"/>
</dbReference>
<dbReference type="InterPro" id="IPR000182">
    <property type="entry name" value="GNAT_dom"/>
</dbReference>
<dbReference type="PROSITE" id="PS50975">
    <property type="entry name" value="ATP_GRASP"/>
    <property type="match status" value="1"/>
</dbReference>
<dbReference type="GO" id="GO:1990883">
    <property type="term" value="F:18S rRNA cytidine N-acetyltransferase activity"/>
    <property type="evidence" value="ECO:0007669"/>
    <property type="project" value="TreeGrafter"/>
</dbReference>
<dbReference type="SUPFAM" id="SSF51246">
    <property type="entry name" value="Rudiment single hybrid motif"/>
    <property type="match status" value="1"/>
</dbReference>
<dbReference type="PROSITE" id="PS50968">
    <property type="entry name" value="BIOTINYL_LIPOYL"/>
    <property type="match status" value="1"/>
</dbReference>
<dbReference type="eggNOG" id="KOG0369">
    <property type="taxonomic scope" value="Eukaryota"/>
</dbReference>
<dbReference type="InterPro" id="IPR007807">
    <property type="entry name" value="TcmA/NAT10_helicase"/>
</dbReference>
<keyword evidence="6 19" id="KW-0698">rRNA processing</keyword>
<keyword evidence="14" id="KW-0472">Membrane</keyword>
<comment type="catalytic activity">
    <reaction evidence="19">
        <text>a cytidine in tRNA + acetyl-CoA + ATP + H2O = an N(4)-acetylcytidine in tRNA + ADP + phosphate + CoA + H(+)</text>
        <dbReference type="Rhea" id="RHEA:53876"/>
        <dbReference type="Rhea" id="RHEA-COMP:13670"/>
        <dbReference type="Rhea" id="RHEA-COMP:13671"/>
        <dbReference type="ChEBI" id="CHEBI:15377"/>
        <dbReference type="ChEBI" id="CHEBI:15378"/>
        <dbReference type="ChEBI" id="CHEBI:30616"/>
        <dbReference type="ChEBI" id="CHEBI:43474"/>
        <dbReference type="ChEBI" id="CHEBI:57287"/>
        <dbReference type="ChEBI" id="CHEBI:57288"/>
        <dbReference type="ChEBI" id="CHEBI:74900"/>
        <dbReference type="ChEBI" id="CHEBI:82748"/>
        <dbReference type="ChEBI" id="CHEBI:456216"/>
    </reaction>
</comment>
<dbReference type="InterPro" id="IPR005482">
    <property type="entry name" value="Biotin_COase_C"/>
</dbReference>
<dbReference type="GO" id="GO:0051392">
    <property type="term" value="F:tRNA cytidine N4-acetyltransferase activity"/>
    <property type="evidence" value="ECO:0007669"/>
    <property type="project" value="RHEA"/>
</dbReference>
<dbReference type="Pfam" id="PF08351">
    <property type="entry name" value="TmcA_N"/>
    <property type="match status" value="1"/>
</dbReference>
<dbReference type="SUPFAM" id="SSF52096">
    <property type="entry name" value="ClpP/crotonase"/>
    <property type="match status" value="2"/>
</dbReference>
<keyword evidence="17" id="KW-0511">Multifunctional enzyme</keyword>
<dbReference type="PROSITE" id="PS50979">
    <property type="entry name" value="BC"/>
    <property type="match status" value="1"/>
</dbReference>
<evidence type="ECO:0000259" key="24">
    <source>
        <dbReference type="PROSITE" id="PS50980"/>
    </source>
</evidence>
<dbReference type="InParanoid" id="F0Y4I7"/>
<evidence type="ECO:0000259" key="23">
    <source>
        <dbReference type="PROSITE" id="PS50979"/>
    </source>
</evidence>
<dbReference type="InterPro" id="IPR029045">
    <property type="entry name" value="ClpP/crotonase-like_dom_sf"/>
</dbReference>
<dbReference type="InterPro" id="IPR011762">
    <property type="entry name" value="COA_CT_N"/>
</dbReference>
<feature type="region of interest" description="Disordered" evidence="20">
    <location>
        <begin position="1073"/>
        <end position="1112"/>
    </location>
</feature>
<dbReference type="GO" id="GO:0005730">
    <property type="term" value="C:nucleolus"/>
    <property type="evidence" value="ECO:0007669"/>
    <property type="project" value="UniProtKB-SubCell"/>
</dbReference>
<dbReference type="GO" id="GO:0005524">
    <property type="term" value="F:ATP binding"/>
    <property type="evidence" value="ECO:0007669"/>
    <property type="project" value="UniProtKB-UniRule"/>
</dbReference>
<dbReference type="GO" id="GO:0046872">
    <property type="term" value="F:metal ion binding"/>
    <property type="evidence" value="ECO:0007669"/>
    <property type="project" value="InterPro"/>
</dbReference>
<evidence type="ECO:0000256" key="2">
    <source>
        <dbReference type="ARBA" id="ARBA00004127"/>
    </source>
</evidence>
<dbReference type="GO" id="GO:2001295">
    <property type="term" value="P:malonyl-CoA biosynthetic process"/>
    <property type="evidence" value="ECO:0007669"/>
    <property type="project" value="UniProtKB-UniPathway"/>
</dbReference>
<dbReference type="InterPro" id="IPR034733">
    <property type="entry name" value="AcCoA_carboxyl_beta"/>
</dbReference>
<feature type="domain" description="Lipoyl-binding" evidence="21">
    <location>
        <begin position="1604"/>
        <end position="1677"/>
    </location>
</feature>
<evidence type="ECO:0000256" key="11">
    <source>
        <dbReference type="ARBA" id="ARBA00022741"/>
    </source>
</evidence>
<evidence type="ECO:0000259" key="22">
    <source>
        <dbReference type="PROSITE" id="PS50975"/>
    </source>
</evidence>
<evidence type="ECO:0000256" key="20">
    <source>
        <dbReference type="SAM" id="MobiDB-lite"/>
    </source>
</evidence>
<keyword evidence="7" id="KW-0436">Ligase</keyword>
<feature type="binding site" evidence="19">
    <location>
        <begin position="667"/>
        <end position="669"/>
    </location>
    <ligand>
        <name>acetyl-CoA</name>
        <dbReference type="ChEBI" id="CHEBI:57288"/>
    </ligand>
</feature>
<dbReference type="SUPFAM" id="SSF51230">
    <property type="entry name" value="Single hybrid motif"/>
    <property type="match status" value="1"/>
</dbReference>
<keyword evidence="8 19" id="KW-0808">Transferase</keyword>
<dbReference type="PROSITE" id="PS50989">
    <property type="entry name" value="COA_CT_CTER"/>
    <property type="match status" value="1"/>
</dbReference>
<keyword evidence="11 19" id="KW-0547">Nucleotide-binding</keyword>
<reference evidence="26 27" key="1">
    <citation type="journal article" date="2011" name="Proc. Natl. Acad. Sci. U.S.A.">
        <title>Niche of harmful alga Aureococcus anophagefferens revealed through ecogenomics.</title>
        <authorList>
            <person name="Gobler C.J."/>
            <person name="Berry D.L."/>
            <person name="Dyhrman S.T."/>
            <person name="Wilhelm S.W."/>
            <person name="Salamov A."/>
            <person name="Lobanov A.V."/>
            <person name="Zhang Y."/>
            <person name="Collier J.L."/>
            <person name="Wurch L.L."/>
            <person name="Kustka A.B."/>
            <person name="Dill B.D."/>
            <person name="Shah M."/>
            <person name="VerBerkmoes N.C."/>
            <person name="Kuo A."/>
            <person name="Terry A."/>
            <person name="Pangilinan J."/>
            <person name="Lindquist E.A."/>
            <person name="Lucas S."/>
            <person name="Paulsen I.T."/>
            <person name="Hattenrath-Lehmann T.K."/>
            <person name="Talmage S.C."/>
            <person name="Walker E.A."/>
            <person name="Koch F."/>
            <person name="Burson A.M."/>
            <person name="Marcoval M.A."/>
            <person name="Tang Y.Z."/>
            <person name="Lecleir G.R."/>
            <person name="Coyne K.J."/>
            <person name="Berg G.M."/>
            <person name="Bertrand E.M."/>
            <person name="Saito M.A."/>
            <person name="Gladyshev V.N."/>
            <person name="Grigoriev I.V."/>
        </authorList>
    </citation>
    <scope>NUCLEOTIDE SEQUENCE [LARGE SCALE GENOMIC DNA]</scope>
    <source>
        <strain evidence="27">CCMP 1984</strain>
    </source>
</reference>
<dbReference type="GO" id="GO:0051391">
    <property type="term" value="P:tRNA acetylation"/>
    <property type="evidence" value="ECO:0007669"/>
    <property type="project" value="UniProtKB-UniRule"/>
</dbReference>
<dbReference type="PROSITE" id="PS00866">
    <property type="entry name" value="CPSASE_1"/>
    <property type="match status" value="1"/>
</dbReference>
<feature type="binding site" evidence="19">
    <location>
        <begin position="288"/>
        <end position="297"/>
    </location>
    <ligand>
        <name>ATP</name>
        <dbReference type="ChEBI" id="CHEBI:30616"/>
    </ligand>
</feature>
<evidence type="ECO:0000256" key="6">
    <source>
        <dbReference type="ARBA" id="ARBA00022552"/>
    </source>
</evidence>
<dbReference type="OrthoDB" id="10067491at2759"/>
<dbReference type="eggNOG" id="KOG0540">
    <property type="taxonomic scope" value="Eukaryota"/>
</dbReference>
<evidence type="ECO:0000256" key="8">
    <source>
        <dbReference type="ARBA" id="ARBA00022679"/>
    </source>
</evidence>
<dbReference type="SUPFAM" id="SSF56059">
    <property type="entry name" value="Glutathione synthetase ATP-binding domain-like"/>
    <property type="match status" value="1"/>
</dbReference>
<feature type="binding site" evidence="19">
    <location>
        <begin position="674"/>
        <end position="680"/>
    </location>
    <ligand>
        <name>acetyl-CoA</name>
        <dbReference type="ChEBI" id="CHEBI:57288"/>
    </ligand>
</feature>
<keyword evidence="10 19" id="KW-0819">tRNA processing</keyword>
<gene>
    <name evidence="26" type="ORF">AURANDRAFT_71183</name>
</gene>
<dbReference type="InterPro" id="IPR027992">
    <property type="entry name" value="tRNA_bind_dom"/>
</dbReference>
<dbReference type="PROSITE" id="PS00867">
    <property type="entry name" value="CPSASE_2"/>
    <property type="match status" value="1"/>
</dbReference>
<dbReference type="InterPro" id="IPR005481">
    <property type="entry name" value="BC-like_N"/>
</dbReference>
<dbReference type="KEGG" id="aaf:AURANDRAFT_71183"/>
<feature type="domain" description="Biotin carboxylation" evidence="23">
    <location>
        <begin position="1117"/>
        <end position="1592"/>
    </location>
</feature>
<name>F0Y4I7_AURAN</name>
<comment type="subcellular location">
    <subcellularLocation>
        <location evidence="2">Endomembrane system</location>
        <topology evidence="2">Multi-pass membrane protein</topology>
    </subcellularLocation>
    <subcellularLocation>
        <location evidence="3 19">Nucleus</location>
        <location evidence="3 19">Nucleolus</location>
    </subcellularLocation>
</comment>
<dbReference type="Proteomes" id="UP000002729">
    <property type="component" value="Unassembled WGS sequence"/>
</dbReference>
<dbReference type="Pfam" id="PF02786">
    <property type="entry name" value="CPSase_L_D2"/>
    <property type="match status" value="1"/>
</dbReference>
<feature type="compositionally biased region" description="Acidic residues" evidence="20">
    <location>
        <begin position="694"/>
        <end position="729"/>
    </location>
</feature>
<evidence type="ECO:0000256" key="14">
    <source>
        <dbReference type="ARBA" id="ARBA00023136"/>
    </source>
</evidence>
<dbReference type="GO" id="GO:0005384">
    <property type="term" value="F:manganese ion transmembrane transporter activity"/>
    <property type="evidence" value="ECO:0007669"/>
    <property type="project" value="InterPro"/>
</dbReference>
<dbReference type="InterPro" id="IPR011764">
    <property type="entry name" value="Biotin_carboxylation_dom"/>
</dbReference>
<evidence type="ECO:0000256" key="13">
    <source>
        <dbReference type="ARBA" id="ARBA00022989"/>
    </source>
</evidence>
<dbReference type="Gene3D" id="3.40.630.30">
    <property type="match status" value="1"/>
</dbReference>
<dbReference type="RefSeq" id="XP_009035189.1">
    <property type="nucleotide sequence ID" value="XM_009036941.1"/>
</dbReference>
<dbReference type="PROSITE" id="PS50980">
    <property type="entry name" value="COA_CT_NTER"/>
    <property type="match status" value="1"/>
</dbReference>
<dbReference type="EMBL" id="GL833124">
    <property type="protein sequence ID" value="EGB10386.1"/>
    <property type="molecule type" value="Genomic_DNA"/>
</dbReference>
<evidence type="ECO:0000256" key="7">
    <source>
        <dbReference type="ARBA" id="ARBA00022598"/>
    </source>
</evidence>
<dbReference type="Pfam" id="PF05127">
    <property type="entry name" value="NAT10_TcmA_helicase"/>
    <property type="match status" value="1"/>
</dbReference>
<dbReference type="FunFam" id="3.90.226.10:FF:000004">
    <property type="entry name" value="Methylcrotonoyl-CoA carboxylase beta chain"/>
    <property type="match status" value="1"/>
</dbReference>
<keyword evidence="13" id="KW-1133">Transmembrane helix</keyword>
<evidence type="ECO:0000313" key="26">
    <source>
        <dbReference type="EMBL" id="EGB10386.1"/>
    </source>
</evidence>
<sequence>MVRKRVDERVRRFIEEGVALEQRSLVVLVGDYGKDQVVNLHAILSKARVRARPSVLWCYKKELGFSTHRKKRMKAIKKQIARGLHDATDEPFELFISQTDIRWCYYRDTHKILGATYGTLVLQDFEALTPNLLARTIETVEGGGLVVVLLRTVTSLKQLYAMSMDVHARFRGSATRGECVPRFNERFILSLADCRRCLVLDDELNVLPLSRKHVARFEDAPPDAPPPPSAAVRAEIEDLAATLADAPPAGELVAKARTLDQARAVLAFIDALAERRARSVTTLTAPRGRGKSAALGLCLAAAVATGYASVTAPSPENVGTVFEFLLVGLEALHYSEHGDYEVLKHRTDGGDDVPVRVNVYTKKDGGERTTRQVVQYVSPGDPEKLSHAELLVIDEAAALPLPTVKKLLGPYVVFLASTVTGYEGTGRALQLKLIAQLRAQHARRAVTEAAADAADGVRGVAHAKKGDLKLHEARWAEASAAAKGASDAGGAKSLRELALEAPIRYAAGDDVEAWLHRALCLDSPKRGCFALSRGLPAPAACGLYEVDRDALFSYHALSERFLQRVMALYTAAHYKNQPNDLQLLSDAPAHRLYVLLGPVDEAAPPGTLPDVLVVVQVALEGLIAADVVRGALARGERAAGDLVPWTLSQQFCDPSFAKLSGARVVRVATHPDAQRMGYGAKALADLVKYFEGDLDEGMEDDDDDEDEDEAAAAEDDDDASDDDASDDDRGEIARMKSLRKEELKPRSKLPPLLAPVGAKAAPALQWVGASFGLTEGLFEFWGKLGMRPCYVRQTANDVTGEHTAIVLREIRSAAGVQAGWSDAFVDDFRRRVGALLGAPCFHAFPLSLSLGLLGARDASSVLNARVFGGDGGGRSLPPAAGAAELGYAFTAHDLDRLDLYAKNMVDHHLISDLLPRLGELCFAGKLAGVKLSLLQAAIVLGLSLQRKDVADVASELNLPVSQALALYNKAVRKFSAAIRGVREAHVRDVELGLGKQDAARREARAAKLTPVATSLDDEQRAAADDAAAAAAPARSGPSLLDALEDAGDDFAIDDATAAALARAADGGLRDGALVQVPSTKAPRARGGDEPAASPKKAKKQKRDGGGGKKKKMRGAASFGRVLVANRGEIALRIMRACAAEGLESVAVCAREDANSAHVAAATTSVVIGHESSSGGSEGGPIAPYLDVDGIVAAALASGAGAVHPGYGFLSESAALAGACAANGLVFVGPSAAAIDTFGDKVTARALATDLGVPVARGSGEGDAFAAGADVEAWLAAEGLEFPVMLKAASGGGGRGMRVCRSMAEVAPNFARCSSEAAAAFGDSRVFVEEFVEDAKHLEVQVLWDAHGDGVHLFERDCSVQRRNQKVVEWSPPRDLCEELRSTLTSSALDLTRAAGYANAGTVEFLVRGRLDDATSRAFFMEVNPRIQVEHTVTELTTGVDLVRCQLRVARGETLAAIAARGDVGAVFPQSAVEAKHWAMQCRVSVAPPTKPEHTGVLTAYDEPAGHRVDAAGDPWRPGDAPSTLYDPLMAKLCTTVPAAEPFAALVAKTRDAVANYVIEGVNTNLDEHAAILDHARMADDAITTGFLEKVLDAADDDVDEATAVDVAGRPLAAPSAGAVVAVLKRAGDAVARGDAVVVLSFMKLEMEIKSEVSGFVDDVLVRVGDQVDQAQTLALTSGKYARKRATGPAADLKRTRREKVDAVASADYAPSDAELAALARCWRPGGPDVGALDSAAADAAFSELPVLESQLDENGDAYRERVAHHRALAAELREKHGALAEGGRAKSVARHRSRGKRLPRERIAAICDAGADVLELSPLAADGMYGGAVASGGIVTAIGPVRGRDCVFVANDATIKGGTYHPVTVKKHLRAQAVAEALKLPCVYLVDSGGAFLPLQDEIFPDKDHFGRIFYNQARMSAKRVPQVACVLGSCTAGGAYQPAMSDEAIIVRGNGTIFLAGPPLVKAATGEEISAESLGGADTHAVHSGVVDHAADDEDDALLKCRELVHNLVDAAPGAAAADDAAGEKPAYAAESIYGVLPTDNAQLYDPRELLARVLDGSRFSEFKALYGPTLVCGFGRVDGRRVGVLANGGVLDSKASQKGAHFVELCSQRGVPVLFLQNITGFSVGSVAEKGGIARDGAKLVAAVSCADRRANVPKITLLVGGSHGAGNYGMCGRAFEPDFLFSYPNSRIGVMGAAQAADTLLTVKQAALAAAGEAPLDDDAAAAFKRPVQDSFEAQASPYYATARLWDDGVIDPKDTRAVLAKALKVVSGKERGDLGRGVFRIPTLARVKKTREAFDEKDSAASQIAHDATLKDWEEDGHNSGAHAEACYRRVDAAQVGLCAAIVLESALGGDVSRPRLLSLALTLALAYGLREATARLWYARHYTREHGRETWELDNYAKGEREEMVGLWMFKGLARPDAERVIATLSDYKAFFVNLMMTEELRMFEPAANPGAQCAQLAACVALGAALPLCCGGLAAACAPAVAGGAYGASLDGSSPAGAASFATFAAATAALAWTGGWRASFSRLAYTRHALESASVGFACLLLPKLCAALVA</sequence>
<keyword evidence="12 19" id="KW-0067">ATP-binding</keyword>
<dbReference type="PANTHER" id="PTHR10925">
    <property type="entry name" value="N-ACETYLTRANSFERASE 10"/>
    <property type="match status" value="1"/>
</dbReference>
<dbReference type="Gene3D" id="2.40.50.100">
    <property type="match status" value="1"/>
</dbReference>
<evidence type="ECO:0000256" key="16">
    <source>
        <dbReference type="ARBA" id="ARBA00023267"/>
    </source>
</evidence>
<protein>
    <recommendedName>
        <fullName evidence="19">RNA cytidine acetyltransferase</fullName>
        <ecNumber evidence="19">2.3.1.-</ecNumber>
    </recommendedName>
    <alternativeName>
        <fullName evidence="19">18S rRNA cytosine acetyltransferase</fullName>
    </alternativeName>
</protein>
<dbReference type="InterPro" id="IPR016185">
    <property type="entry name" value="PreATP-grasp_dom_sf"/>
</dbReference>
<organism evidence="27">
    <name type="scientific">Aureococcus anophagefferens</name>
    <name type="common">Harmful bloom alga</name>
    <dbReference type="NCBI Taxonomy" id="44056"/>
    <lineage>
        <taxon>Eukaryota</taxon>
        <taxon>Sar</taxon>
        <taxon>Stramenopiles</taxon>
        <taxon>Ochrophyta</taxon>
        <taxon>Pelagophyceae</taxon>
        <taxon>Pelagomonadales</taxon>
        <taxon>Pelagomonadaceae</taxon>
        <taxon>Aureococcus</taxon>
    </lineage>
</organism>
<dbReference type="GO" id="GO:0030686">
    <property type="term" value="C:90S preribosome"/>
    <property type="evidence" value="ECO:0007669"/>
    <property type="project" value="TreeGrafter"/>
</dbReference>
<proteinExistence type="inferred from homology"/>
<dbReference type="eggNOG" id="KOG2036">
    <property type="taxonomic scope" value="Eukaryota"/>
</dbReference>
<evidence type="ECO:0000256" key="19">
    <source>
        <dbReference type="HAMAP-Rule" id="MF_03211"/>
    </source>
</evidence>
<evidence type="ECO:0000259" key="21">
    <source>
        <dbReference type="PROSITE" id="PS50968"/>
    </source>
</evidence>
<dbReference type="GO" id="GO:0016874">
    <property type="term" value="F:ligase activity"/>
    <property type="evidence" value="ECO:0007669"/>
    <property type="project" value="UniProtKB-KW"/>
</dbReference>
<dbReference type="InterPro" id="IPR011763">
    <property type="entry name" value="COA_CT_C"/>
</dbReference>
<feature type="binding site" evidence="19">
    <location>
        <position position="783"/>
    </location>
    <ligand>
        <name>acetyl-CoA</name>
        <dbReference type="ChEBI" id="CHEBI:57288"/>
    </ligand>
</feature>
<comment type="pathway">
    <text evidence="4">Lipid metabolism; malonyl-CoA biosynthesis; malonyl-CoA from acetyl-CoA: step 1/1.</text>
</comment>
<accession>F0Y4I7</accession>
<evidence type="ECO:0000259" key="25">
    <source>
        <dbReference type="PROSITE" id="PS50989"/>
    </source>
</evidence>
<dbReference type="GO" id="GO:0000049">
    <property type="term" value="F:tRNA binding"/>
    <property type="evidence" value="ECO:0007669"/>
    <property type="project" value="TreeGrafter"/>
</dbReference>
<dbReference type="Gene3D" id="3.30.470.20">
    <property type="entry name" value="ATP-grasp fold, B domain"/>
    <property type="match status" value="1"/>
</dbReference>
<dbReference type="EC" id="2.3.1.-" evidence="19"/>
<dbReference type="HAMAP" id="MF_03211">
    <property type="entry name" value="RNA_acetyltr_Nat10"/>
    <property type="match status" value="1"/>
</dbReference>
<feature type="domain" description="CoA carboxyltransferase C-terminal" evidence="25">
    <location>
        <begin position="2023"/>
        <end position="2269"/>
    </location>
</feature>
<dbReference type="Pfam" id="PF01039">
    <property type="entry name" value="Carboxyl_trans"/>
    <property type="match status" value="1"/>
</dbReference>
<keyword evidence="16" id="KW-0092">Biotin</keyword>
<dbReference type="InterPro" id="IPR032672">
    <property type="entry name" value="TmcA/NAT10/Kre33"/>
</dbReference>
<dbReference type="GeneID" id="20228100"/>
<comment type="function">
    <text evidence="19">RNA cytidine acetyltransferase with specificity toward both 18S rRNA and tRNAs. Catalyzes the formation of N(4)-acetylcytidine (ac4C) in 18S rRNA. Required for early nucleolar cleavages of precursor rRNA at sites A0, A1 and A2 during 18S rRNA synthesis. Catalyzes the formation of ac4C in serine and leucine tRNAs. Requires a tRNA-binding adapter protein for full tRNA acetyltransferase activity but not for 18S rRNA acetylation.</text>
</comment>
<dbReference type="CDD" id="cd06850">
    <property type="entry name" value="biotinyl_domain"/>
    <property type="match status" value="1"/>
</dbReference>
<evidence type="ECO:0000256" key="5">
    <source>
        <dbReference type="ARBA" id="ARBA00007049"/>
    </source>
</evidence>
<dbReference type="FunFam" id="3.90.226.10:FF:000046">
    <property type="entry name" value="Geranyl-CoA carboxylase beta subunit"/>
    <property type="match status" value="1"/>
</dbReference>
<evidence type="ECO:0000256" key="15">
    <source>
        <dbReference type="ARBA" id="ARBA00023242"/>
    </source>
</evidence>
<dbReference type="SMART" id="SM00878">
    <property type="entry name" value="Biotin_carb_C"/>
    <property type="match status" value="1"/>
</dbReference>
<feature type="domain" description="ATP-grasp" evidence="22">
    <location>
        <begin position="1244"/>
        <end position="1450"/>
    </location>
</feature>
<dbReference type="SUPFAM" id="SSF52440">
    <property type="entry name" value="PreATP-grasp domain"/>
    <property type="match status" value="1"/>
</dbReference>
<evidence type="ECO:0000256" key="4">
    <source>
        <dbReference type="ARBA" id="ARBA00004956"/>
    </source>
</evidence>
<dbReference type="Pfam" id="PF00289">
    <property type="entry name" value="Biotin_carb_N"/>
    <property type="match status" value="1"/>
</dbReference>
<feature type="binding site" evidence="19">
    <location>
        <position position="504"/>
    </location>
    <ligand>
        <name>ATP</name>
        <dbReference type="ChEBI" id="CHEBI:30616"/>
    </ligand>
</feature>
<comment type="cofactor">
    <cofactor evidence="1">
        <name>biotin</name>
        <dbReference type="ChEBI" id="CHEBI:57586"/>
    </cofactor>
</comment>
<feature type="domain" description="CoA carboxyltransferase N-terminal" evidence="24">
    <location>
        <begin position="1765"/>
        <end position="2021"/>
    </location>
</feature>
<comment type="similarity">
    <text evidence="5">Belongs to the CCC1 family.</text>
</comment>
<dbReference type="InterPro" id="IPR027417">
    <property type="entry name" value="P-loop_NTPase"/>
</dbReference>
<dbReference type="GO" id="GO:1904812">
    <property type="term" value="P:rRNA acetylation involved in maturation of SSU-rRNA"/>
    <property type="evidence" value="ECO:0007669"/>
    <property type="project" value="InterPro"/>
</dbReference>
<keyword evidence="9" id="KW-0812">Transmembrane</keyword>
<keyword evidence="18 19" id="KW-0012">Acyltransferase</keyword>